<organism evidence="2 3">
    <name type="scientific">Ancylostoma ceylanicum</name>
    <dbReference type="NCBI Taxonomy" id="53326"/>
    <lineage>
        <taxon>Eukaryota</taxon>
        <taxon>Metazoa</taxon>
        <taxon>Ecdysozoa</taxon>
        <taxon>Nematoda</taxon>
        <taxon>Chromadorea</taxon>
        <taxon>Rhabditida</taxon>
        <taxon>Rhabditina</taxon>
        <taxon>Rhabditomorpha</taxon>
        <taxon>Strongyloidea</taxon>
        <taxon>Ancylostomatidae</taxon>
        <taxon>Ancylostomatinae</taxon>
        <taxon>Ancylostoma</taxon>
    </lineage>
</organism>
<dbReference type="EMBL" id="JARK01001477">
    <property type="protein sequence ID" value="EYB97396.1"/>
    <property type="molecule type" value="Genomic_DNA"/>
</dbReference>
<gene>
    <name evidence="2" type="primary">Acey_s0141.g2247</name>
    <name evidence="2" type="ORF">Y032_0141g2247</name>
</gene>
<proteinExistence type="predicted"/>
<evidence type="ECO:0000313" key="2">
    <source>
        <dbReference type="EMBL" id="EYB97396.1"/>
    </source>
</evidence>
<evidence type="ECO:0000256" key="1">
    <source>
        <dbReference type="SAM" id="MobiDB-lite"/>
    </source>
</evidence>
<name>A0A016T442_9BILA</name>
<dbReference type="Proteomes" id="UP000024635">
    <property type="component" value="Unassembled WGS sequence"/>
</dbReference>
<protein>
    <submittedName>
        <fullName evidence="2">Uncharacterized protein</fullName>
    </submittedName>
</protein>
<reference evidence="3" key="1">
    <citation type="journal article" date="2015" name="Nat. Genet.">
        <title>The genome and transcriptome of the zoonotic hookworm Ancylostoma ceylanicum identify infection-specific gene families.</title>
        <authorList>
            <person name="Schwarz E.M."/>
            <person name="Hu Y."/>
            <person name="Antoshechkin I."/>
            <person name="Miller M.M."/>
            <person name="Sternberg P.W."/>
            <person name="Aroian R.V."/>
        </authorList>
    </citation>
    <scope>NUCLEOTIDE SEQUENCE</scope>
    <source>
        <strain evidence="3">HY135</strain>
    </source>
</reference>
<feature type="region of interest" description="Disordered" evidence="1">
    <location>
        <begin position="6"/>
        <end position="27"/>
    </location>
</feature>
<sequence length="101" mass="11257">MHVYTVSIDDNGHLQPRQGRCATVPRATESIPTESSAIMLFLAKKNMENGRRPPNREEKRLEIALRRWTTSTPARAARLRGVVVGAADGPLPLRLLTVQSR</sequence>
<dbReference type="AlphaFoldDB" id="A0A016T442"/>
<comment type="caution">
    <text evidence="2">The sequence shown here is derived from an EMBL/GenBank/DDBJ whole genome shotgun (WGS) entry which is preliminary data.</text>
</comment>
<evidence type="ECO:0000313" key="3">
    <source>
        <dbReference type="Proteomes" id="UP000024635"/>
    </source>
</evidence>
<accession>A0A016T442</accession>
<keyword evidence="3" id="KW-1185">Reference proteome</keyword>